<evidence type="ECO:0000313" key="6">
    <source>
        <dbReference type="EMBL" id="OGY26140.1"/>
    </source>
</evidence>
<protein>
    <recommendedName>
        <fullName evidence="5">PABS domain-containing protein</fullName>
    </recommendedName>
</protein>
<evidence type="ECO:0000256" key="4">
    <source>
        <dbReference type="PROSITE-ProRule" id="PRU00354"/>
    </source>
</evidence>
<dbReference type="SUPFAM" id="SSF53335">
    <property type="entry name" value="S-adenosyl-L-methionine-dependent methyltransferases"/>
    <property type="match status" value="1"/>
</dbReference>
<evidence type="ECO:0000256" key="2">
    <source>
        <dbReference type="ARBA" id="ARBA00022679"/>
    </source>
</evidence>
<evidence type="ECO:0000256" key="1">
    <source>
        <dbReference type="ARBA" id="ARBA00007867"/>
    </source>
</evidence>
<dbReference type="PANTHER" id="PTHR11558:SF11">
    <property type="entry name" value="SPERMIDINE SYNTHASE"/>
    <property type="match status" value="1"/>
</dbReference>
<dbReference type="Gene3D" id="3.40.50.150">
    <property type="entry name" value="Vaccinia Virus protein VP39"/>
    <property type="match status" value="1"/>
</dbReference>
<accession>A0A1G1WFA3</accession>
<comment type="caution">
    <text evidence="6">The sequence shown here is derived from an EMBL/GenBank/DDBJ whole genome shotgun (WGS) entry which is preliminary data.</text>
</comment>
<dbReference type="EMBL" id="MHCR01000001">
    <property type="protein sequence ID" value="OGY26140.1"/>
    <property type="molecule type" value="Genomic_DNA"/>
</dbReference>
<dbReference type="PANTHER" id="PTHR11558">
    <property type="entry name" value="SPERMIDINE/SPERMINE SYNTHASE"/>
    <property type="match status" value="1"/>
</dbReference>
<keyword evidence="3 4" id="KW-0620">Polyamine biosynthesis</keyword>
<dbReference type="InterPro" id="IPR029063">
    <property type="entry name" value="SAM-dependent_MTases_sf"/>
</dbReference>
<dbReference type="GO" id="GO:0005829">
    <property type="term" value="C:cytosol"/>
    <property type="evidence" value="ECO:0007669"/>
    <property type="project" value="TreeGrafter"/>
</dbReference>
<dbReference type="InterPro" id="IPR001045">
    <property type="entry name" value="Spermi_synthase"/>
</dbReference>
<dbReference type="STRING" id="1802595.A2134_00845"/>
<dbReference type="Pfam" id="PF01564">
    <property type="entry name" value="Spermine_synth"/>
    <property type="match status" value="1"/>
</dbReference>
<feature type="active site" description="Proton acceptor" evidence="4">
    <location>
        <position position="138"/>
    </location>
</feature>
<reference evidence="6 7" key="1">
    <citation type="journal article" date="2016" name="Nat. Commun.">
        <title>Thousands of microbial genomes shed light on interconnected biogeochemical processes in an aquifer system.</title>
        <authorList>
            <person name="Anantharaman K."/>
            <person name="Brown C.T."/>
            <person name="Hug L.A."/>
            <person name="Sharon I."/>
            <person name="Castelle C.J."/>
            <person name="Probst A.J."/>
            <person name="Thomas B.C."/>
            <person name="Singh A."/>
            <person name="Wilkins M.J."/>
            <person name="Karaoz U."/>
            <person name="Brodie E.L."/>
            <person name="Williams K.H."/>
            <person name="Hubbard S.S."/>
            <person name="Banfield J.F."/>
        </authorList>
    </citation>
    <scope>NUCLEOTIDE SEQUENCE [LARGE SCALE GENOMIC DNA]</scope>
</reference>
<name>A0A1G1WFA3_9BACT</name>
<feature type="domain" description="PABS" evidence="5">
    <location>
        <begin position="1"/>
        <end position="214"/>
    </location>
</feature>
<dbReference type="Proteomes" id="UP000178162">
    <property type="component" value="Unassembled WGS sequence"/>
</dbReference>
<dbReference type="GO" id="GO:0004766">
    <property type="term" value="F:spermidine synthase activity"/>
    <property type="evidence" value="ECO:0007669"/>
    <property type="project" value="TreeGrafter"/>
</dbReference>
<dbReference type="PROSITE" id="PS51006">
    <property type="entry name" value="PABS_2"/>
    <property type="match status" value="1"/>
</dbReference>
<dbReference type="AlphaFoldDB" id="A0A1G1WFA3"/>
<keyword evidence="2 4" id="KW-0808">Transferase</keyword>
<dbReference type="InterPro" id="IPR030374">
    <property type="entry name" value="PABS"/>
</dbReference>
<sequence>MFWEKTLFEAVSPINGKIKVSEKNGQRKLTVDGYTQSVSLNRDGLTGKHYWDIFTDGSIRLDQDSRVLVLGLGGGTIPKILTRKFGLVIIDGVEVDPLIVEIAKNYFGLNEPNINIFTEDAARFVKNAKYKYDLICVDIYNGGEMASICSDNSFFEDCKKIMSEKGVLGVNKIIDSSYDLKNYLDFLRGFFKSVQYFVNTKNLNHTNAIIYCRS</sequence>
<evidence type="ECO:0000256" key="3">
    <source>
        <dbReference type="ARBA" id="ARBA00023115"/>
    </source>
</evidence>
<evidence type="ECO:0000259" key="5">
    <source>
        <dbReference type="PROSITE" id="PS51006"/>
    </source>
</evidence>
<proteinExistence type="inferred from homology"/>
<dbReference type="NCBIfam" id="NF037959">
    <property type="entry name" value="MFS_SpdSyn"/>
    <property type="match status" value="1"/>
</dbReference>
<organism evidence="6 7">
    <name type="scientific">Candidatus Woykebacteria bacterium RBG_16_39_9b</name>
    <dbReference type="NCBI Taxonomy" id="1802595"/>
    <lineage>
        <taxon>Bacteria</taxon>
        <taxon>Candidatus Woykeibacteriota</taxon>
    </lineage>
</organism>
<evidence type="ECO:0000313" key="7">
    <source>
        <dbReference type="Proteomes" id="UP000178162"/>
    </source>
</evidence>
<comment type="similarity">
    <text evidence="1">Belongs to the spermidine/spermine synthase family.</text>
</comment>
<gene>
    <name evidence="6" type="ORF">A2134_00845</name>
</gene>
<dbReference type="GO" id="GO:0008295">
    <property type="term" value="P:spermidine biosynthetic process"/>
    <property type="evidence" value="ECO:0007669"/>
    <property type="project" value="TreeGrafter"/>
</dbReference>